<keyword evidence="2" id="KW-1185">Reference proteome</keyword>
<protein>
    <submittedName>
        <fullName evidence="1">Uncharacterized protein</fullName>
    </submittedName>
</protein>
<sequence length="120" mass="13473">MTETHMSATAATRPYARFPSLIADSKFTLCISREKRKRSGPAMTQGCLFWKRRNCLHNISLAHRRSPPASRFFVEISRSQDKRLFRVLRPPSVLGASASTMYPWAPILSIPSPPSLTIGV</sequence>
<evidence type="ECO:0000313" key="1">
    <source>
        <dbReference type="EMBL" id="KAK8877422.1"/>
    </source>
</evidence>
<gene>
    <name evidence="1" type="ORF">PGQ11_002368</name>
</gene>
<dbReference type="Proteomes" id="UP001390339">
    <property type="component" value="Unassembled WGS sequence"/>
</dbReference>
<evidence type="ECO:0000313" key="2">
    <source>
        <dbReference type="Proteomes" id="UP001390339"/>
    </source>
</evidence>
<name>A0ABR2JHX9_9PEZI</name>
<proteinExistence type="predicted"/>
<reference evidence="1 2" key="1">
    <citation type="journal article" date="2024" name="IMA Fungus">
        <title>Apiospora arundinis, a panoply of carbohydrate-active enzymes and secondary metabolites.</title>
        <authorList>
            <person name="Sorensen T."/>
            <person name="Petersen C."/>
            <person name="Muurmann A.T."/>
            <person name="Christiansen J.V."/>
            <person name="Brundto M.L."/>
            <person name="Overgaard C.K."/>
            <person name="Boysen A.T."/>
            <person name="Wollenberg R.D."/>
            <person name="Larsen T.O."/>
            <person name="Sorensen J.L."/>
            <person name="Nielsen K.L."/>
            <person name="Sondergaard T.E."/>
        </authorList>
    </citation>
    <scope>NUCLEOTIDE SEQUENCE [LARGE SCALE GENOMIC DNA]</scope>
    <source>
        <strain evidence="1 2">AAU 773</strain>
    </source>
</reference>
<dbReference type="EMBL" id="JAPCWZ010000002">
    <property type="protein sequence ID" value="KAK8877422.1"/>
    <property type="molecule type" value="Genomic_DNA"/>
</dbReference>
<accession>A0ABR2JHX9</accession>
<organism evidence="1 2">
    <name type="scientific">Apiospora arundinis</name>
    <dbReference type="NCBI Taxonomy" id="335852"/>
    <lineage>
        <taxon>Eukaryota</taxon>
        <taxon>Fungi</taxon>
        <taxon>Dikarya</taxon>
        <taxon>Ascomycota</taxon>
        <taxon>Pezizomycotina</taxon>
        <taxon>Sordariomycetes</taxon>
        <taxon>Xylariomycetidae</taxon>
        <taxon>Amphisphaeriales</taxon>
        <taxon>Apiosporaceae</taxon>
        <taxon>Apiospora</taxon>
    </lineage>
</organism>
<comment type="caution">
    <text evidence="1">The sequence shown here is derived from an EMBL/GenBank/DDBJ whole genome shotgun (WGS) entry which is preliminary data.</text>
</comment>